<evidence type="ECO:0000313" key="3">
    <source>
        <dbReference type="EMBL" id="MEB8513716.1"/>
    </source>
</evidence>
<dbReference type="InterPro" id="IPR011010">
    <property type="entry name" value="DNA_brk_join_enz"/>
</dbReference>
<dbReference type="InterPro" id="IPR002104">
    <property type="entry name" value="Integrase_catalytic"/>
</dbReference>
<protein>
    <submittedName>
        <fullName evidence="3">Tyrosine-type recombinase/integrase</fullName>
    </submittedName>
</protein>
<dbReference type="InterPro" id="IPR052925">
    <property type="entry name" value="Phage_Integrase-like_Recomb"/>
</dbReference>
<dbReference type="Proteomes" id="UP001308776">
    <property type="component" value="Unassembled WGS sequence"/>
</dbReference>
<evidence type="ECO:0000313" key="4">
    <source>
        <dbReference type="Proteomes" id="UP001308776"/>
    </source>
</evidence>
<accession>A0ABU6FQ50</accession>
<keyword evidence="4" id="KW-1185">Reference proteome</keyword>
<gene>
    <name evidence="3" type="ORF">OW717_06625</name>
</gene>
<dbReference type="RefSeq" id="WP_325801423.1">
    <property type="nucleotide sequence ID" value="NZ_JAQGFR010000134.1"/>
</dbReference>
<dbReference type="Gene3D" id="1.10.443.10">
    <property type="entry name" value="Intergrase catalytic core"/>
    <property type="match status" value="1"/>
</dbReference>
<evidence type="ECO:0000259" key="2">
    <source>
        <dbReference type="PROSITE" id="PS51898"/>
    </source>
</evidence>
<dbReference type="SUPFAM" id="SSF56349">
    <property type="entry name" value="DNA breaking-rejoining enzymes"/>
    <property type="match status" value="1"/>
</dbReference>
<dbReference type="PROSITE" id="PS51898">
    <property type="entry name" value="TYR_RECOMBINASE"/>
    <property type="match status" value="1"/>
</dbReference>
<keyword evidence="1" id="KW-0233">DNA recombination</keyword>
<sequence length="146" mass="16422">GLRLFLPHSKTDQAGQGAEIGIPRGLKRDTCPVRALEEWLRLSECDFGPVFRRIDRWGGLDTHPLHPDAIRRILLRRAALAGITMTGNERLSPHGLRAGFITEAYHAGARDEDIMQHTRHRSLTAMRRYVRRAKAVTDSPAQLLGL</sequence>
<name>A0ABU6FQ50_9PROT</name>
<dbReference type="Pfam" id="PF00589">
    <property type="entry name" value="Phage_integrase"/>
    <property type="match status" value="1"/>
</dbReference>
<dbReference type="EMBL" id="JAQGFR010000134">
    <property type="protein sequence ID" value="MEB8513716.1"/>
    <property type="molecule type" value="Genomic_DNA"/>
</dbReference>
<feature type="non-terminal residue" evidence="3">
    <location>
        <position position="1"/>
    </location>
</feature>
<feature type="domain" description="Tyr recombinase" evidence="2">
    <location>
        <begin position="1"/>
        <end position="142"/>
    </location>
</feature>
<proteinExistence type="predicted"/>
<dbReference type="PANTHER" id="PTHR34605">
    <property type="entry name" value="PHAGE_INTEGRASE DOMAIN-CONTAINING PROTEIN"/>
    <property type="match status" value="1"/>
</dbReference>
<comment type="caution">
    <text evidence="3">The sequence shown here is derived from an EMBL/GenBank/DDBJ whole genome shotgun (WGS) entry which is preliminary data.</text>
</comment>
<organism evidence="3 4">
    <name type="scientific">Acidithiobacillus ferriphilus</name>
    <dbReference type="NCBI Taxonomy" id="1689834"/>
    <lineage>
        <taxon>Bacteria</taxon>
        <taxon>Pseudomonadati</taxon>
        <taxon>Pseudomonadota</taxon>
        <taxon>Acidithiobacillia</taxon>
        <taxon>Acidithiobacillales</taxon>
        <taxon>Acidithiobacillaceae</taxon>
        <taxon>Acidithiobacillus</taxon>
    </lineage>
</organism>
<evidence type="ECO:0000256" key="1">
    <source>
        <dbReference type="ARBA" id="ARBA00023172"/>
    </source>
</evidence>
<dbReference type="PANTHER" id="PTHR34605:SF4">
    <property type="entry name" value="DNA ADENINE METHYLTRANSFERASE"/>
    <property type="match status" value="1"/>
</dbReference>
<reference evidence="3 4" key="1">
    <citation type="submission" date="2022-11" db="EMBL/GenBank/DDBJ databases">
        <title>Comparative genomics analysis of Acidithiobacillus ferriphilus.</title>
        <authorList>
            <person name="Ma L."/>
        </authorList>
    </citation>
    <scope>NUCLEOTIDE SEQUENCE [LARGE SCALE GENOMIC DNA]</scope>
    <source>
        <strain evidence="3 4">DY15</strain>
    </source>
</reference>
<dbReference type="InterPro" id="IPR013762">
    <property type="entry name" value="Integrase-like_cat_sf"/>
</dbReference>